<dbReference type="InterPro" id="IPR003593">
    <property type="entry name" value="AAA+_ATPase"/>
</dbReference>
<dbReference type="Pfam" id="PF00005">
    <property type="entry name" value="ABC_tran"/>
    <property type="match status" value="1"/>
</dbReference>
<gene>
    <name evidence="5" type="ORF">EV194_10538</name>
</gene>
<comment type="caution">
    <text evidence="5">The sequence shown here is derived from an EMBL/GenBank/DDBJ whole genome shotgun (WGS) entry which is preliminary data.</text>
</comment>
<dbReference type="PANTHER" id="PTHR42734">
    <property type="entry name" value="METAL TRANSPORT SYSTEM ATP-BINDING PROTEIN TM_0124-RELATED"/>
    <property type="match status" value="1"/>
</dbReference>
<dbReference type="InterPro" id="IPR003439">
    <property type="entry name" value="ABC_transporter-like_ATP-bd"/>
</dbReference>
<evidence type="ECO:0000256" key="2">
    <source>
        <dbReference type="ARBA" id="ARBA00022741"/>
    </source>
</evidence>
<evidence type="ECO:0000313" key="6">
    <source>
        <dbReference type="Proteomes" id="UP000295221"/>
    </source>
</evidence>
<dbReference type="InterPro" id="IPR017871">
    <property type="entry name" value="ABC_transporter-like_CS"/>
</dbReference>
<dbReference type="InterPro" id="IPR027417">
    <property type="entry name" value="P-loop_NTPase"/>
</dbReference>
<dbReference type="PROSITE" id="PS00211">
    <property type="entry name" value="ABC_TRANSPORTER_1"/>
    <property type="match status" value="1"/>
</dbReference>
<keyword evidence="1" id="KW-0813">Transport</keyword>
<evidence type="ECO:0000313" key="5">
    <source>
        <dbReference type="EMBL" id="TCO08236.1"/>
    </source>
</evidence>
<dbReference type="GO" id="GO:0005524">
    <property type="term" value="F:ATP binding"/>
    <property type="evidence" value="ECO:0007669"/>
    <property type="project" value="UniProtKB-KW"/>
</dbReference>
<protein>
    <submittedName>
        <fullName evidence="5">Polar amino acid transport system ATP-binding protein/putative ABC transport system ATP-binding protein</fullName>
    </submittedName>
</protein>
<feature type="domain" description="ABC transporter" evidence="4">
    <location>
        <begin position="2"/>
        <end position="200"/>
    </location>
</feature>
<dbReference type="EMBL" id="SLWK01000005">
    <property type="protein sequence ID" value="TCO08236.1"/>
    <property type="molecule type" value="Genomic_DNA"/>
</dbReference>
<organism evidence="5 6">
    <name type="scientific">Natronoflexus pectinivorans</name>
    <dbReference type="NCBI Taxonomy" id="682526"/>
    <lineage>
        <taxon>Bacteria</taxon>
        <taxon>Pseudomonadati</taxon>
        <taxon>Bacteroidota</taxon>
        <taxon>Bacteroidia</taxon>
        <taxon>Marinilabiliales</taxon>
        <taxon>Marinilabiliaceae</taxon>
        <taxon>Natronoflexus</taxon>
    </lineage>
</organism>
<dbReference type="Proteomes" id="UP000295221">
    <property type="component" value="Unassembled WGS sequence"/>
</dbReference>
<dbReference type="SMART" id="SM00382">
    <property type="entry name" value="AAA"/>
    <property type="match status" value="1"/>
</dbReference>
<reference evidence="5 6" key="1">
    <citation type="submission" date="2019-03" db="EMBL/GenBank/DDBJ databases">
        <title>Genomic Encyclopedia of Type Strains, Phase IV (KMG-IV): sequencing the most valuable type-strain genomes for metagenomic binning, comparative biology and taxonomic classification.</title>
        <authorList>
            <person name="Goeker M."/>
        </authorList>
    </citation>
    <scope>NUCLEOTIDE SEQUENCE [LARGE SCALE GENOMIC DNA]</scope>
    <source>
        <strain evidence="5 6">DSM 24179</strain>
    </source>
</reference>
<keyword evidence="6" id="KW-1185">Reference proteome</keyword>
<dbReference type="SUPFAM" id="SSF52540">
    <property type="entry name" value="P-loop containing nucleoside triphosphate hydrolases"/>
    <property type="match status" value="1"/>
</dbReference>
<dbReference type="PROSITE" id="PS50893">
    <property type="entry name" value="ABC_TRANSPORTER_2"/>
    <property type="match status" value="1"/>
</dbReference>
<name>A0A4V2RWG1_9BACT</name>
<evidence type="ECO:0000256" key="3">
    <source>
        <dbReference type="ARBA" id="ARBA00022840"/>
    </source>
</evidence>
<evidence type="ECO:0000256" key="1">
    <source>
        <dbReference type="ARBA" id="ARBA00022448"/>
    </source>
</evidence>
<proteinExistence type="predicted"/>
<accession>A0A4V2RWG1</accession>
<evidence type="ECO:0000259" key="4">
    <source>
        <dbReference type="PROSITE" id="PS50893"/>
    </source>
</evidence>
<dbReference type="InterPro" id="IPR050153">
    <property type="entry name" value="Metal_Ion_Import_ABC"/>
</dbReference>
<keyword evidence="3 5" id="KW-0067">ATP-binding</keyword>
<sequence length="200" mass="22399">MIQFKDVQLSFNEGIIFNKLSFFINHGQNTCISGPSGSGKSSILKMIQGYLIPPFGEIFVDGILLDKISVRDIRMQMAYVPQNINLPVANGLELMRLIGSEKKRDVVESYIDNLGLEKEMLTRSIDEMSGGQKQRIIIATCLSLEREILLLDEPTSSLDDGSISRLIKVVKNLDKKTIVSASHNPEWIQSMDQEIKIEGI</sequence>
<dbReference type="GO" id="GO:0016887">
    <property type="term" value="F:ATP hydrolysis activity"/>
    <property type="evidence" value="ECO:0007669"/>
    <property type="project" value="InterPro"/>
</dbReference>
<keyword evidence="2" id="KW-0547">Nucleotide-binding</keyword>
<dbReference type="AlphaFoldDB" id="A0A4V2RWG1"/>
<dbReference type="RefSeq" id="WP_132433547.1">
    <property type="nucleotide sequence ID" value="NZ_SLWK01000005.1"/>
</dbReference>
<dbReference type="Gene3D" id="3.40.50.300">
    <property type="entry name" value="P-loop containing nucleotide triphosphate hydrolases"/>
    <property type="match status" value="1"/>
</dbReference>
<dbReference type="OrthoDB" id="1119394at2"/>